<comment type="caution">
    <text evidence="5">The sequence shown here is derived from an EMBL/GenBank/DDBJ whole genome shotgun (WGS) entry which is preliminary data.</text>
</comment>
<evidence type="ECO:0000256" key="2">
    <source>
        <dbReference type="ARBA" id="ARBA00022741"/>
    </source>
</evidence>
<dbReference type="GO" id="GO:0005524">
    <property type="term" value="F:ATP binding"/>
    <property type="evidence" value="ECO:0007669"/>
    <property type="project" value="UniProtKB-KW"/>
</dbReference>
<gene>
    <name evidence="5" type="ORF">CEN89_156</name>
</gene>
<dbReference type="PANTHER" id="PTHR30258">
    <property type="entry name" value="TYPE II SECRETION SYSTEM PROTEIN GSPE-RELATED"/>
    <property type="match status" value="1"/>
</dbReference>
<dbReference type="PROSITE" id="PS00662">
    <property type="entry name" value="T2SP_E"/>
    <property type="match status" value="1"/>
</dbReference>
<evidence type="ECO:0000256" key="1">
    <source>
        <dbReference type="ARBA" id="ARBA00006611"/>
    </source>
</evidence>
<organism evidence="5 6">
    <name type="scientific">Candidatus Berkelbacteria bacterium Licking1014_7</name>
    <dbReference type="NCBI Taxonomy" id="2017147"/>
    <lineage>
        <taxon>Bacteria</taxon>
        <taxon>Candidatus Berkelbacteria</taxon>
    </lineage>
</organism>
<dbReference type="CDD" id="cd01129">
    <property type="entry name" value="PulE-GspE-like"/>
    <property type="match status" value="1"/>
</dbReference>
<reference evidence="5 6" key="1">
    <citation type="submission" date="2017-07" db="EMBL/GenBank/DDBJ databases">
        <title>Mechanisms for carbon and nitrogen cycling indicate functional differentiation within the Candidate Phyla Radiation.</title>
        <authorList>
            <person name="Danczak R.E."/>
            <person name="Johnston M.D."/>
            <person name="Kenah C."/>
            <person name="Slattery M."/>
            <person name="Wrighton K.C."/>
            <person name="Wilkins M.J."/>
        </authorList>
    </citation>
    <scope>NUCLEOTIDE SEQUENCE [LARGE SCALE GENOMIC DNA]</scope>
    <source>
        <strain evidence="5">Licking1014_7</strain>
    </source>
</reference>
<dbReference type="GO" id="GO:0016887">
    <property type="term" value="F:ATP hydrolysis activity"/>
    <property type="evidence" value="ECO:0007669"/>
    <property type="project" value="TreeGrafter"/>
</dbReference>
<proteinExistence type="inferred from homology"/>
<keyword evidence="3" id="KW-0067">ATP-binding</keyword>
<evidence type="ECO:0000313" key="6">
    <source>
        <dbReference type="Proteomes" id="UP000315689"/>
    </source>
</evidence>
<accession>A0A554LK67</accession>
<dbReference type="Pfam" id="PF00437">
    <property type="entry name" value="T2SSE"/>
    <property type="match status" value="1"/>
</dbReference>
<evidence type="ECO:0000256" key="3">
    <source>
        <dbReference type="ARBA" id="ARBA00022840"/>
    </source>
</evidence>
<dbReference type="SUPFAM" id="SSF52540">
    <property type="entry name" value="P-loop containing nucleoside triphosphate hydrolases"/>
    <property type="match status" value="1"/>
</dbReference>
<dbReference type="InterPro" id="IPR001482">
    <property type="entry name" value="T2SS/T4SS_dom"/>
</dbReference>
<feature type="domain" description="Bacterial type II secretion system protein E" evidence="4">
    <location>
        <begin position="350"/>
        <end position="364"/>
    </location>
</feature>
<name>A0A554LK67_9BACT</name>
<protein>
    <recommendedName>
        <fullName evidence="4">Bacterial type II secretion system protein E domain-containing protein</fullName>
    </recommendedName>
</protein>
<dbReference type="GO" id="GO:0005886">
    <property type="term" value="C:plasma membrane"/>
    <property type="evidence" value="ECO:0007669"/>
    <property type="project" value="TreeGrafter"/>
</dbReference>
<dbReference type="EMBL" id="VMGK01000004">
    <property type="protein sequence ID" value="TSC93252.1"/>
    <property type="molecule type" value="Genomic_DNA"/>
</dbReference>
<keyword evidence="2" id="KW-0547">Nucleotide-binding</keyword>
<comment type="similarity">
    <text evidence="1">Belongs to the GSP E family.</text>
</comment>
<dbReference type="Gene3D" id="3.30.450.90">
    <property type="match status" value="1"/>
</dbReference>
<dbReference type="Gene3D" id="3.40.50.300">
    <property type="entry name" value="P-loop containing nucleotide triphosphate hydrolases"/>
    <property type="match status" value="1"/>
</dbReference>
<dbReference type="AlphaFoldDB" id="A0A554LK67"/>
<evidence type="ECO:0000313" key="5">
    <source>
        <dbReference type="EMBL" id="TSC93252.1"/>
    </source>
</evidence>
<sequence length="505" mass="56019">MPDISTQIWSIHHEQEEQKTQELAQSLRLSYVDLVNYPFAPDAILVLPKTEIEKHQFIAYLRVGKIVKVASVGAPTVQQKNLLIKYFPNFEFNFSICSQTGFKFALSQYDRLVELATTQKKIQEKKRGAEFVKIIRNIRDIALHIKKVSTTELLDLTLNGAVITRASDIHLEPTETDCRLRFRIDGVLQDVARLTLEQYKALNSRIKNLAGLKLDIAAKPQDGRFDYIASDHRVDLRVSSMPGSGGEIIVMRLLLSDNPLLTLSQLGLNKEVSALTKEAISKPHGLILNTGPTGSGKTTTLYAILNEINKPEIKIITIEDPIEYQITGINQTQVDKIAGYTFANALASAVRQDPDVIMVGEIRDPETAKIALQAGMTGHLVLSTLHTNTASGAIPRLLDMGIEPYLLAGSINLILAQRLVRKLCSACKGKGCDECQKSGFLGRLIIAEALKPTSEFNELIMRKASVEEFEQKAKALGMKTMSDDGLEKAKLGLTTREEVERVTRE</sequence>
<dbReference type="PANTHER" id="PTHR30258:SF2">
    <property type="entry name" value="COMG OPERON PROTEIN 1"/>
    <property type="match status" value="1"/>
</dbReference>
<dbReference type="Proteomes" id="UP000315689">
    <property type="component" value="Unassembled WGS sequence"/>
</dbReference>
<dbReference type="InterPro" id="IPR027417">
    <property type="entry name" value="P-loop_NTPase"/>
</dbReference>
<evidence type="ECO:0000259" key="4">
    <source>
        <dbReference type="PROSITE" id="PS00662"/>
    </source>
</evidence>